<evidence type="ECO:0000256" key="3">
    <source>
        <dbReference type="ARBA" id="ARBA00004953"/>
    </source>
</evidence>
<dbReference type="RefSeq" id="WP_278099516.1">
    <property type="nucleotide sequence ID" value="NZ_CP091092.1"/>
</dbReference>
<evidence type="ECO:0000256" key="5">
    <source>
        <dbReference type="ARBA" id="ARBA00016185"/>
    </source>
</evidence>
<feature type="transmembrane region" description="Helical" evidence="11">
    <location>
        <begin position="77"/>
        <end position="95"/>
    </location>
</feature>
<organism evidence="12 13">
    <name type="scientific">Methanomicrobium antiquum</name>
    <dbReference type="NCBI Taxonomy" id="487686"/>
    <lineage>
        <taxon>Archaea</taxon>
        <taxon>Methanobacteriati</taxon>
        <taxon>Methanobacteriota</taxon>
        <taxon>Stenosarchaea group</taxon>
        <taxon>Methanomicrobia</taxon>
        <taxon>Methanomicrobiales</taxon>
        <taxon>Methanomicrobiaceae</taxon>
        <taxon>Methanomicrobium</taxon>
    </lineage>
</organism>
<keyword evidence="13" id="KW-1185">Reference proteome</keyword>
<comment type="similarity">
    <text evidence="4 11">Belongs to the CobD/CbiB family.</text>
</comment>
<dbReference type="PANTHER" id="PTHR34308:SF1">
    <property type="entry name" value="COBALAMIN BIOSYNTHESIS PROTEIN CBIB"/>
    <property type="match status" value="1"/>
</dbReference>
<evidence type="ECO:0000256" key="11">
    <source>
        <dbReference type="HAMAP-Rule" id="MF_00024"/>
    </source>
</evidence>
<evidence type="ECO:0000256" key="4">
    <source>
        <dbReference type="ARBA" id="ARBA00006263"/>
    </source>
</evidence>
<dbReference type="HAMAP" id="MF_00024">
    <property type="entry name" value="CobD_CbiB"/>
    <property type="match status" value="1"/>
</dbReference>
<comment type="pathway">
    <text evidence="3 11">Cofactor biosynthesis; adenosylcobalamin biosynthesis.</text>
</comment>
<comment type="subcellular location">
    <subcellularLocation>
        <location evidence="2 11">Cell membrane</location>
        <topology evidence="2 11">Multi-pass membrane protein</topology>
    </subcellularLocation>
</comment>
<feature type="transmembrane region" description="Helical" evidence="11">
    <location>
        <begin position="51"/>
        <end position="70"/>
    </location>
</feature>
<keyword evidence="10 11" id="KW-0472">Membrane</keyword>
<evidence type="ECO:0000256" key="1">
    <source>
        <dbReference type="ARBA" id="ARBA00003384"/>
    </source>
</evidence>
<keyword evidence="6 11" id="KW-1003">Cell membrane</keyword>
<keyword evidence="7 11" id="KW-0169">Cobalamin biosynthesis</keyword>
<dbReference type="GO" id="GO:0015420">
    <property type="term" value="F:ABC-type vitamin B12 transporter activity"/>
    <property type="evidence" value="ECO:0007669"/>
    <property type="project" value="UniProtKB-UniRule"/>
</dbReference>
<dbReference type="GO" id="GO:0048472">
    <property type="term" value="F:threonine-phosphate decarboxylase activity"/>
    <property type="evidence" value="ECO:0007669"/>
    <property type="project" value="InterPro"/>
</dbReference>
<feature type="transmembrane region" description="Helical" evidence="11">
    <location>
        <begin position="153"/>
        <end position="175"/>
    </location>
</feature>
<keyword evidence="9 11" id="KW-1133">Transmembrane helix</keyword>
<dbReference type="Pfam" id="PF03186">
    <property type="entry name" value="CobD_Cbib"/>
    <property type="match status" value="1"/>
</dbReference>
<dbReference type="GO" id="GO:0005886">
    <property type="term" value="C:plasma membrane"/>
    <property type="evidence" value="ECO:0007669"/>
    <property type="project" value="UniProtKB-SubCell"/>
</dbReference>
<evidence type="ECO:0000256" key="9">
    <source>
        <dbReference type="ARBA" id="ARBA00022989"/>
    </source>
</evidence>
<keyword evidence="8 11" id="KW-0812">Transmembrane</keyword>
<protein>
    <recommendedName>
        <fullName evidence="5 11">Probable cobalamin biosynthesis protein CobD</fullName>
    </recommendedName>
</protein>
<feature type="transmembrane region" description="Helical" evidence="11">
    <location>
        <begin position="196"/>
        <end position="215"/>
    </location>
</feature>
<dbReference type="PANTHER" id="PTHR34308">
    <property type="entry name" value="COBALAMIN BIOSYNTHESIS PROTEIN CBIB"/>
    <property type="match status" value="1"/>
</dbReference>
<name>A0AAF0FX64_9EURY</name>
<dbReference type="Proteomes" id="UP001218895">
    <property type="component" value="Chromosome"/>
</dbReference>
<evidence type="ECO:0000256" key="8">
    <source>
        <dbReference type="ARBA" id="ARBA00022692"/>
    </source>
</evidence>
<dbReference type="NCBIfam" id="TIGR00380">
    <property type="entry name" value="cobal_cbiB"/>
    <property type="match status" value="1"/>
</dbReference>
<dbReference type="KEGG" id="manq:L1994_11135"/>
<dbReference type="InterPro" id="IPR004485">
    <property type="entry name" value="Cobalamin_biosynth_CobD/CbiB"/>
</dbReference>
<accession>A0AAF0FX64</accession>
<dbReference type="GO" id="GO:0009236">
    <property type="term" value="P:cobalamin biosynthetic process"/>
    <property type="evidence" value="ECO:0007669"/>
    <property type="project" value="UniProtKB-UniRule"/>
</dbReference>
<sequence length="312" mass="35059">MALPALILFLSLVIDRVLGDPKSRLHPVSLLGEFIGLWGKPELYPAYLQRFFGAFLALSTALLFASPFYLFERYAPVLLFLIGAPFFLKICFAWRCLEEHVSNVENAVFHGGGRNEVQMLVSRDTSTLNDEEILSAAYESMAENLVDSVVSPLFYFTFFGLFGSAFFRAFNTMDAMLGYKDKRIRLGWFCARTDDILNYIPARLTGILLIFYFTVKGRFKPAWNSFLSDRKKREGFNGGIPMSLIAGGCMTAFVKPGVYVIGNKEKSLAESRSELISAFRWTAVLASVLFVVIMVLSGGIVFQVIYTLSFNF</sequence>
<reference evidence="12" key="1">
    <citation type="submission" date="2022-01" db="EMBL/GenBank/DDBJ databases">
        <title>Complete genome of Methanomicrobium antiquum DSM 21220.</title>
        <authorList>
            <person name="Chen S.-C."/>
            <person name="You Y.-T."/>
            <person name="Zhou Y.-Z."/>
            <person name="Lai M.-C."/>
        </authorList>
    </citation>
    <scope>NUCLEOTIDE SEQUENCE</scope>
    <source>
        <strain evidence="12">DSM 21220</strain>
    </source>
</reference>
<feature type="transmembrane region" description="Helical" evidence="11">
    <location>
        <begin position="283"/>
        <end position="306"/>
    </location>
</feature>
<evidence type="ECO:0000313" key="13">
    <source>
        <dbReference type="Proteomes" id="UP001218895"/>
    </source>
</evidence>
<evidence type="ECO:0000256" key="10">
    <source>
        <dbReference type="ARBA" id="ARBA00023136"/>
    </source>
</evidence>
<evidence type="ECO:0000313" key="12">
    <source>
        <dbReference type="EMBL" id="WFN36679.1"/>
    </source>
</evidence>
<dbReference type="AlphaFoldDB" id="A0AAF0FX64"/>
<dbReference type="GeneID" id="79950961"/>
<gene>
    <name evidence="12" type="primary">cbiB</name>
    <name evidence="11" type="synonym">cobD</name>
    <name evidence="12" type="ORF">L1994_11135</name>
</gene>
<comment type="function">
    <text evidence="1 11">Converts cobyric acid to cobinamide by the addition of aminopropanol on the F carboxylic group.</text>
</comment>
<evidence type="ECO:0000256" key="6">
    <source>
        <dbReference type="ARBA" id="ARBA00022475"/>
    </source>
</evidence>
<dbReference type="EMBL" id="CP091092">
    <property type="protein sequence ID" value="WFN36679.1"/>
    <property type="molecule type" value="Genomic_DNA"/>
</dbReference>
<evidence type="ECO:0000256" key="2">
    <source>
        <dbReference type="ARBA" id="ARBA00004651"/>
    </source>
</evidence>
<feature type="transmembrane region" description="Helical" evidence="11">
    <location>
        <begin position="235"/>
        <end position="262"/>
    </location>
</feature>
<evidence type="ECO:0000256" key="7">
    <source>
        <dbReference type="ARBA" id="ARBA00022573"/>
    </source>
</evidence>
<proteinExistence type="inferred from homology"/>